<dbReference type="AlphaFoldDB" id="A0A9P8N0F0"/>
<protein>
    <submittedName>
        <fullName evidence="1">Aminoglycoside phosphotransferase</fullName>
    </submittedName>
</protein>
<dbReference type="EMBL" id="JAIZPD010000004">
    <property type="protein sequence ID" value="KAH0964327.1"/>
    <property type="molecule type" value="Genomic_DNA"/>
</dbReference>
<gene>
    <name evidence="1" type="ORF">HRG_04755</name>
</gene>
<dbReference type="InterPro" id="IPR051678">
    <property type="entry name" value="AGP_Transferase"/>
</dbReference>
<reference evidence="1" key="1">
    <citation type="submission" date="2021-09" db="EMBL/GenBank/DDBJ databases">
        <title>A high-quality genome of the endoparasitic fungus Hirsutella rhossiliensis with a comparison of Hirsutella genomes reveals transposable elements contributing to genome size variation.</title>
        <authorList>
            <person name="Lin R."/>
            <person name="Jiao Y."/>
            <person name="Sun X."/>
            <person name="Ling J."/>
            <person name="Xie B."/>
            <person name="Cheng X."/>
        </authorList>
    </citation>
    <scope>NUCLEOTIDE SEQUENCE</scope>
    <source>
        <strain evidence="1">HR02</strain>
    </source>
</reference>
<keyword evidence="2" id="KW-1185">Reference proteome</keyword>
<accession>A0A9P8N0F0</accession>
<name>A0A9P8N0F0_9HYPO</name>
<comment type="caution">
    <text evidence="1">The sequence shown here is derived from an EMBL/GenBank/DDBJ whole genome shotgun (WGS) entry which is preliminary data.</text>
</comment>
<sequence>MCSTLELLDRGPITYESAANKEANILNQLPHVAATKALYRSLWDQRDVIAALAKHHLRLGHRDECVALPPCEWIRGRFNVCIPVKVTTAACTKQVMLRCPMSYKLAESQYPGTVDEKLSCEVATYAWMQENCSDIRIPHLYGFGFSDDRHYTHVEQRPFHVRLARRFQRHLYKLLGYSRLSLYTANPTSLRLPTAYMFIEHIGPEVGQMLSNTWGSAQNDDDRRQRLFRGMARIMLSLARVPHLQIGSFRFDPDGSVVLGNRPLTCSMIILENDGALRTMQQSQTYRSTEAFVADMLTLHDDYFLAKPNAVLDDADCHGQMAVQVILRALSHHFIRRDQRNGPFLLQPTDLHASNIFVDADWNVTCLVDLEWICALPAEMLAVPYWITGCGIDEIEGDRLDEFDKARQEFLHILEQEERSTSAEHGLSLSKIMQEMWDSNGVWFWFCIESVNASLCVVAQHICPRFSMHLSSDVETTISSFWSQDSAQIVEKKRADLETYEKELRQFFGKASCA</sequence>
<dbReference type="PANTHER" id="PTHR21310:SF37">
    <property type="entry name" value="AMINOGLYCOSIDE PHOSPHOTRANSFERASE DOMAIN-CONTAINING PROTEIN"/>
    <property type="match status" value="1"/>
</dbReference>
<dbReference type="PANTHER" id="PTHR21310">
    <property type="entry name" value="AMINOGLYCOSIDE PHOSPHOTRANSFERASE-RELATED-RELATED"/>
    <property type="match status" value="1"/>
</dbReference>
<evidence type="ECO:0000313" key="1">
    <source>
        <dbReference type="EMBL" id="KAH0964327.1"/>
    </source>
</evidence>
<dbReference type="RefSeq" id="XP_044721840.1">
    <property type="nucleotide sequence ID" value="XM_044863226.1"/>
</dbReference>
<dbReference type="GeneID" id="68353884"/>
<evidence type="ECO:0000313" key="2">
    <source>
        <dbReference type="Proteomes" id="UP000824596"/>
    </source>
</evidence>
<organism evidence="1 2">
    <name type="scientific">Hirsutella rhossiliensis</name>
    <dbReference type="NCBI Taxonomy" id="111463"/>
    <lineage>
        <taxon>Eukaryota</taxon>
        <taxon>Fungi</taxon>
        <taxon>Dikarya</taxon>
        <taxon>Ascomycota</taxon>
        <taxon>Pezizomycotina</taxon>
        <taxon>Sordariomycetes</taxon>
        <taxon>Hypocreomycetidae</taxon>
        <taxon>Hypocreales</taxon>
        <taxon>Ophiocordycipitaceae</taxon>
        <taxon>Hirsutella</taxon>
    </lineage>
</organism>
<dbReference type="OrthoDB" id="3645574at2759"/>
<proteinExistence type="predicted"/>
<dbReference type="Proteomes" id="UP000824596">
    <property type="component" value="Unassembled WGS sequence"/>
</dbReference>